<dbReference type="InterPro" id="IPR052909">
    <property type="entry name" value="Transposase_6_like"/>
</dbReference>
<dbReference type="Proteomes" id="UP001344658">
    <property type="component" value="Unassembled WGS sequence"/>
</dbReference>
<dbReference type="PANTHER" id="PTHR46637:SF1">
    <property type="entry name" value="BLL5188 PROTEIN"/>
    <property type="match status" value="1"/>
</dbReference>
<dbReference type="Pfam" id="PF13340">
    <property type="entry name" value="DUF4096"/>
    <property type="match status" value="1"/>
</dbReference>
<dbReference type="PANTHER" id="PTHR46637">
    <property type="entry name" value="TIS1421-TRANSPOSASE PROTEIN A"/>
    <property type="match status" value="1"/>
</dbReference>
<evidence type="ECO:0000259" key="1">
    <source>
        <dbReference type="Pfam" id="PF13340"/>
    </source>
</evidence>
<proteinExistence type="predicted"/>
<dbReference type="EMBL" id="JAZEWV010000009">
    <property type="protein sequence ID" value="MEE4543056.1"/>
    <property type="molecule type" value="Genomic_DNA"/>
</dbReference>
<reference evidence="2 3" key="1">
    <citation type="submission" date="2023-12" db="EMBL/GenBank/DDBJ databases">
        <title>Streptomyces sp. V4-01.</title>
        <authorList>
            <person name="Somphong A."/>
            <person name="Phongsopitanun W."/>
        </authorList>
    </citation>
    <scope>NUCLEOTIDE SEQUENCE [LARGE SCALE GENOMIC DNA]</scope>
    <source>
        <strain evidence="2 3">V4-01</strain>
    </source>
</reference>
<sequence>MSEGDPLAQRLVSDALWAVVEPLLPRFEPRRQGGGSAPLDERAAFTAVVYVLTHGCAWRQLPASFRVSAATAHRRYASWTRTGLWERLRGAALDRRIAGQPDRDWVAAIVGAATTRSAEAVGRSAT</sequence>
<protein>
    <submittedName>
        <fullName evidence="2">Transposase</fullName>
    </submittedName>
</protein>
<keyword evidence="3" id="KW-1185">Reference proteome</keyword>
<name>A0ABU7PB63_9ACTN</name>
<evidence type="ECO:0000313" key="2">
    <source>
        <dbReference type="EMBL" id="MEE4543056.1"/>
    </source>
</evidence>
<accession>A0ABU7PB63</accession>
<gene>
    <name evidence="2" type="ORF">V2S66_13895</name>
</gene>
<evidence type="ECO:0000313" key="3">
    <source>
        <dbReference type="Proteomes" id="UP001344658"/>
    </source>
</evidence>
<dbReference type="RefSeq" id="WP_330795148.1">
    <property type="nucleotide sequence ID" value="NZ_JAZEWV010000009.1"/>
</dbReference>
<comment type="caution">
    <text evidence="2">The sequence shown here is derived from an EMBL/GenBank/DDBJ whole genome shotgun (WGS) entry which is preliminary data.</text>
</comment>
<organism evidence="2 3">
    <name type="scientific">Actinacidiphila polyblastidii</name>
    <dbReference type="NCBI Taxonomy" id="3110430"/>
    <lineage>
        <taxon>Bacteria</taxon>
        <taxon>Bacillati</taxon>
        <taxon>Actinomycetota</taxon>
        <taxon>Actinomycetes</taxon>
        <taxon>Kitasatosporales</taxon>
        <taxon>Streptomycetaceae</taxon>
        <taxon>Actinacidiphila</taxon>
    </lineage>
</organism>
<feature type="domain" description="Insertion element IS402-like" evidence="1">
    <location>
        <begin position="12"/>
        <end position="88"/>
    </location>
</feature>
<dbReference type="InterPro" id="IPR025161">
    <property type="entry name" value="IS402-like_dom"/>
</dbReference>